<dbReference type="InterPro" id="IPR027417">
    <property type="entry name" value="P-loop_NTPase"/>
</dbReference>
<dbReference type="PROSITE" id="PS51192">
    <property type="entry name" value="HELICASE_ATP_BIND_1"/>
    <property type="match status" value="1"/>
</dbReference>
<dbReference type="RefSeq" id="WP_312898406.1">
    <property type="nucleotide sequence ID" value="NZ_BAAALP010000137.1"/>
</dbReference>
<evidence type="ECO:0000256" key="4">
    <source>
        <dbReference type="ARBA" id="ARBA00022801"/>
    </source>
</evidence>
<evidence type="ECO:0000256" key="6">
    <source>
        <dbReference type="ARBA" id="ARBA00022840"/>
    </source>
</evidence>
<evidence type="ECO:0000256" key="8">
    <source>
        <dbReference type="ARBA" id="ARBA00023235"/>
    </source>
</evidence>
<dbReference type="InterPro" id="IPR011545">
    <property type="entry name" value="DEAD/DEAH_box_helicase_dom"/>
</dbReference>
<evidence type="ECO:0000256" key="7">
    <source>
        <dbReference type="ARBA" id="ARBA00023125"/>
    </source>
</evidence>
<keyword evidence="16" id="KW-1185">Reference proteome</keyword>
<dbReference type="InterPro" id="IPR001650">
    <property type="entry name" value="Helicase_C-like"/>
</dbReference>
<feature type="domain" description="Helicase ATP-binding" evidence="13">
    <location>
        <begin position="19"/>
        <end position="188"/>
    </location>
</feature>
<dbReference type="Gene3D" id="1.10.10.10">
    <property type="entry name" value="Winged helix-like DNA-binding domain superfamily/Winged helix DNA-binding domain"/>
    <property type="match status" value="1"/>
</dbReference>
<proteinExistence type="inferred from homology"/>
<dbReference type="SMART" id="SM00490">
    <property type="entry name" value="HELICc"/>
    <property type="match status" value="1"/>
</dbReference>
<reference evidence="15 16" key="1">
    <citation type="submission" date="2020-08" db="EMBL/GenBank/DDBJ databases">
        <title>Genomic Encyclopedia of Type Strains, Phase IV (KMG-IV): sequencing the most valuable type-strain genomes for metagenomic binning, comparative biology and taxonomic classification.</title>
        <authorList>
            <person name="Goeker M."/>
        </authorList>
    </citation>
    <scope>NUCLEOTIDE SEQUENCE [LARGE SCALE GENOMIC DNA]</scope>
    <source>
        <strain evidence="15 16">DSM 44197</strain>
    </source>
</reference>
<dbReference type="GO" id="GO:0005737">
    <property type="term" value="C:cytoplasm"/>
    <property type="evidence" value="ECO:0007669"/>
    <property type="project" value="TreeGrafter"/>
</dbReference>
<gene>
    <name evidence="15" type="ORF">HNR61_009112</name>
</gene>
<dbReference type="Pfam" id="PF00271">
    <property type="entry name" value="Helicase_C"/>
    <property type="match status" value="1"/>
</dbReference>
<dbReference type="PROSITE" id="PS51194">
    <property type="entry name" value="HELICASE_CTER"/>
    <property type="match status" value="1"/>
</dbReference>
<comment type="caution">
    <text evidence="15">The sequence shown here is derived from an EMBL/GenBank/DDBJ whole genome shotgun (WGS) entry which is preliminary data.</text>
</comment>
<comment type="catalytic activity">
    <reaction evidence="9">
        <text>Couples ATP hydrolysis with the unwinding of duplex DNA by translocating in the 3'-5' direction.</text>
        <dbReference type="EC" id="5.6.2.4"/>
    </reaction>
</comment>
<dbReference type="GO" id="GO:0043138">
    <property type="term" value="F:3'-5' DNA helicase activity"/>
    <property type="evidence" value="ECO:0007669"/>
    <property type="project" value="UniProtKB-EC"/>
</dbReference>
<evidence type="ECO:0000259" key="14">
    <source>
        <dbReference type="PROSITE" id="PS51194"/>
    </source>
</evidence>
<dbReference type="InterPro" id="IPR014001">
    <property type="entry name" value="Helicase_ATP-bd"/>
</dbReference>
<feature type="domain" description="Helicase C-terminal" evidence="14">
    <location>
        <begin position="212"/>
        <end position="356"/>
    </location>
</feature>
<organism evidence="15 16">
    <name type="scientific">Actinomadura namibiensis</name>
    <dbReference type="NCBI Taxonomy" id="182080"/>
    <lineage>
        <taxon>Bacteria</taxon>
        <taxon>Bacillati</taxon>
        <taxon>Actinomycetota</taxon>
        <taxon>Actinomycetes</taxon>
        <taxon>Streptosporangiales</taxon>
        <taxon>Thermomonosporaceae</taxon>
        <taxon>Actinomadura</taxon>
    </lineage>
</organism>
<dbReference type="GO" id="GO:0016787">
    <property type="term" value="F:hydrolase activity"/>
    <property type="evidence" value="ECO:0007669"/>
    <property type="project" value="UniProtKB-KW"/>
</dbReference>
<dbReference type="CDD" id="cd17920">
    <property type="entry name" value="DEXHc_RecQ"/>
    <property type="match status" value="1"/>
</dbReference>
<dbReference type="EMBL" id="JACJIA010000023">
    <property type="protein sequence ID" value="MBA8957419.1"/>
    <property type="molecule type" value="Genomic_DNA"/>
</dbReference>
<dbReference type="Pfam" id="PF00270">
    <property type="entry name" value="DEAD"/>
    <property type="match status" value="1"/>
</dbReference>
<keyword evidence="6" id="KW-0067">ATP-binding</keyword>
<dbReference type="GO" id="GO:0006281">
    <property type="term" value="P:DNA repair"/>
    <property type="evidence" value="ECO:0007669"/>
    <property type="project" value="TreeGrafter"/>
</dbReference>
<evidence type="ECO:0000259" key="13">
    <source>
        <dbReference type="PROSITE" id="PS51192"/>
    </source>
</evidence>
<dbReference type="GO" id="GO:0006310">
    <property type="term" value="P:DNA recombination"/>
    <property type="evidence" value="ECO:0007669"/>
    <property type="project" value="InterPro"/>
</dbReference>
<dbReference type="GO" id="GO:0005524">
    <property type="term" value="F:ATP binding"/>
    <property type="evidence" value="ECO:0007669"/>
    <property type="project" value="UniProtKB-KW"/>
</dbReference>
<dbReference type="SMART" id="SM00487">
    <property type="entry name" value="DEXDc"/>
    <property type="match status" value="1"/>
</dbReference>
<dbReference type="InterPro" id="IPR036388">
    <property type="entry name" value="WH-like_DNA-bd_sf"/>
</dbReference>
<dbReference type="GO" id="GO:0030894">
    <property type="term" value="C:replisome"/>
    <property type="evidence" value="ECO:0007669"/>
    <property type="project" value="TreeGrafter"/>
</dbReference>
<keyword evidence="7" id="KW-0238">DNA-binding</keyword>
<evidence type="ECO:0000256" key="11">
    <source>
        <dbReference type="ARBA" id="ARBA00044535"/>
    </source>
</evidence>
<keyword evidence="2" id="KW-0479">Metal-binding</keyword>
<dbReference type="GO" id="GO:0046872">
    <property type="term" value="F:metal ion binding"/>
    <property type="evidence" value="ECO:0007669"/>
    <property type="project" value="UniProtKB-KW"/>
</dbReference>
<keyword evidence="3" id="KW-0547">Nucleotide-binding</keyword>
<dbReference type="GO" id="GO:0009378">
    <property type="term" value="F:four-way junction helicase activity"/>
    <property type="evidence" value="ECO:0007669"/>
    <property type="project" value="TreeGrafter"/>
</dbReference>
<evidence type="ECO:0000256" key="1">
    <source>
        <dbReference type="ARBA" id="ARBA00005446"/>
    </source>
</evidence>
<dbReference type="Gene3D" id="3.40.50.300">
    <property type="entry name" value="P-loop containing nucleotide triphosphate hydrolases"/>
    <property type="match status" value="2"/>
</dbReference>
<name>A0A7W3QS34_ACTNM</name>
<evidence type="ECO:0000256" key="2">
    <source>
        <dbReference type="ARBA" id="ARBA00022723"/>
    </source>
</evidence>
<accession>A0A7W3QS34</accession>
<evidence type="ECO:0000313" key="15">
    <source>
        <dbReference type="EMBL" id="MBA8957419.1"/>
    </source>
</evidence>
<dbReference type="GO" id="GO:0043590">
    <property type="term" value="C:bacterial nucleoid"/>
    <property type="evidence" value="ECO:0007669"/>
    <property type="project" value="TreeGrafter"/>
</dbReference>
<dbReference type="Proteomes" id="UP000572680">
    <property type="component" value="Unassembled WGS sequence"/>
</dbReference>
<dbReference type="SUPFAM" id="SSF52540">
    <property type="entry name" value="P-loop containing nucleoside triphosphate hydrolases"/>
    <property type="match status" value="1"/>
</dbReference>
<dbReference type="GO" id="GO:0003677">
    <property type="term" value="F:DNA binding"/>
    <property type="evidence" value="ECO:0007669"/>
    <property type="project" value="UniProtKB-KW"/>
</dbReference>
<evidence type="ECO:0000313" key="16">
    <source>
        <dbReference type="Proteomes" id="UP000572680"/>
    </source>
</evidence>
<comment type="similarity">
    <text evidence="1">Belongs to the helicase family. RecQ subfamily.</text>
</comment>
<protein>
    <recommendedName>
        <fullName evidence="11">ATP-dependent DNA helicase RecQ</fullName>
        <ecNumber evidence="10">5.6.2.4</ecNumber>
    </recommendedName>
    <alternativeName>
        <fullName evidence="12">DNA 3'-5' helicase RecQ</fullName>
    </alternativeName>
</protein>
<evidence type="ECO:0000256" key="5">
    <source>
        <dbReference type="ARBA" id="ARBA00022806"/>
    </source>
</evidence>
<dbReference type="InterPro" id="IPR032284">
    <property type="entry name" value="RecQ_Zn-bd"/>
</dbReference>
<dbReference type="NCBIfam" id="TIGR00614">
    <property type="entry name" value="recQ_fam"/>
    <property type="match status" value="1"/>
</dbReference>
<keyword evidence="4 15" id="KW-0378">Hydrolase</keyword>
<dbReference type="AlphaFoldDB" id="A0A7W3QS34"/>
<sequence length="526" mass="57625">MAREVFGLAELRPGQREAVQALAGGRDALVVMPTGSGKSAVYQIAGMMLGGPTVVVSPLVSLQRDQVQGLGADGVEAHSLNAATSAADRDRAFAALGGDRTAFVFMAPEQLVRPDVRETLARTPPRLVVVDEAHCVSAWGHDFRPDYLRVGAVVGALSPRPVTAALTATAAPPVRDEIVERLRLRDPAKLVHGFDRPEIRLAVRSFRDADEQRQAVLDTAHDLDGSGIVYVATRKDTAWFSRRLPSARPYHGGMRKRERDDAQQAFMTGRTRIIVATTAFGMGIDKPDVRFVLHAQVPDSLDSYYQQVGRAGRDGRDADALCFYHADDLGLPRFFTGGLPDEETLTAVCRAVADGVTGRGGLAERAGVSPRRLTALLNLLQEAGAVRLGRRIRPAPQAADIEETVAATVRLAQRHRDVARTRIEMMRRYCELTDCRGRFLLRYFGEARDRPCGHCDTCESGRAEQRLDNRVFPVGVRVEHRKWGGGVVVAGERERVTILFDEAGYKELLVAAVAERGLLTRERSPR</sequence>
<dbReference type="InterPro" id="IPR004589">
    <property type="entry name" value="DNA_helicase_ATP-dep_RecQ"/>
</dbReference>
<dbReference type="EC" id="5.6.2.4" evidence="10"/>
<dbReference type="Pfam" id="PF21196">
    <property type="entry name" value="PcrA_UvrD_tudor"/>
    <property type="match status" value="1"/>
</dbReference>
<evidence type="ECO:0000256" key="3">
    <source>
        <dbReference type="ARBA" id="ARBA00022741"/>
    </source>
</evidence>
<keyword evidence="5 15" id="KW-0347">Helicase</keyword>
<keyword evidence="8" id="KW-0413">Isomerase</keyword>
<evidence type="ECO:0000256" key="12">
    <source>
        <dbReference type="ARBA" id="ARBA00044550"/>
    </source>
</evidence>
<dbReference type="PANTHER" id="PTHR13710">
    <property type="entry name" value="DNA HELICASE RECQ FAMILY MEMBER"/>
    <property type="match status" value="1"/>
</dbReference>
<evidence type="ECO:0000256" key="10">
    <source>
        <dbReference type="ARBA" id="ARBA00034808"/>
    </source>
</evidence>
<dbReference type="Pfam" id="PF16124">
    <property type="entry name" value="RecQ_Zn_bind"/>
    <property type="match status" value="1"/>
</dbReference>
<dbReference type="PANTHER" id="PTHR13710:SF105">
    <property type="entry name" value="ATP-DEPENDENT DNA HELICASE Q1"/>
    <property type="match status" value="1"/>
</dbReference>
<evidence type="ECO:0000256" key="9">
    <source>
        <dbReference type="ARBA" id="ARBA00034617"/>
    </source>
</evidence>